<name>A0AAW1NST0_9CHLO</name>
<protein>
    <recommendedName>
        <fullName evidence="4">Secreted protein</fullName>
    </recommendedName>
</protein>
<keyword evidence="1" id="KW-0732">Signal</keyword>
<evidence type="ECO:0000256" key="1">
    <source>
        <dbReference type="SAM" id="SignalP"/>
    </source>
</evidence>
<keyword evidence="3" id="KW-1185">Reference proteome</keyword>
<dbReference type="EMBL" id="JALJOQ010000167">
    <property type="protein sequence ID" value="KAK9792068.1"/>
    <property type="molecule type" value="Genomic_DNA"/>
</dbReference>
<evidence type="ECO:0000313" key="3">
    <source>
        <dbReference type="Proteomes" id="UP001465755"/>
    </source>
</evidence>
<evidence type="ECO:0000313" key="2">
    <source>
        <dbReference type="EMBL" id="KAK9792068.1"/>
    </source>
</evidence>
<comment type="caution">
    <text evidence="2">The sequence shown here is derived from an EMBL/GenBank/DDBJ whole genome shotgun (WGS) entry which is preliminary data.</text>
</comment>
<gene>
    <name evidence="2" type="ORF">WJX73_006011</name>
</gene>
<dbReference type="AlphaFoldDB" id="A0AAW1NST0"/>
<reference evidence="2 3" key="1">
    <citation type="journal article" date="2024" name="Nat. Commun.">
        <title>Phylogenomics reveals the evolutionary origins of lichenization in chlorophyte algae.</title>
        <authorList>
            <person name="Puginier C."/>
            <person name="Libourel C."/>
            <person name="Otte J."/>
            <person name="Skaloud P."/>
            <person name="Haon M."/>
            <person name="Grisel S."/>
            <person name="Petersen M."/>
            <person name="Berrin J.G."/>
            <person name="Delaux P.M."/>
            <person name="Dal Grande F."/>
            <person name="Keller J."/>
        </authorList>
    </citation>
    <scope>NUCLEOTIDE SEQUENCE [LARGE SCALE GENOMIC DNA]</scope>
    <source>
        <strain evidence="2 3">SAG 2036</strain>
    </source>
</reference>
<proteinExistence type="predicted"/>
<feature type="chain" id="PRO_5043699374" description="Secreted protein" evidence="1">
    <location>
        <begin position="24"/>
        <end position="206"/>
    </location>
</feature>
<dbReference type="Proteomes" id="UP001465755">
    <property type="component" value="Unassembled WGS sequence"/>
</dbReference>
<evidence type="ECO:0008006" key="4">
    <source>
        <dbReference type="Google" id="ProtNLM"/>
    </source>
</evidence>
<sequence length="206" mass="21417">MLASSRTCAVALATALTLALAVGQQDSPCPVSLNGNPSYTTSSNLLGKGEKDIVSATPNSGGGCNVVAIPFKDFYSTLGAKFCKKPSSATVTSPKQNLGISPTTTTNIDLGGASTVGFSAGRRLLQAFQCGNRSRWATTVIVYQMRRSQSISNVFYTIAKTADGQTLFGTATDGSCLGPNFLNIGAWLQANKMSLQGLCRQQGVSS</sequence>
<feature type="signal peptide" evidence="1">
    <location>
        <begin position="1"/>
        <end position="23"/>
    </location>
</feature>
<organism evidence="2 3">
    <name type="scientific">Symbiochloris irregularis</name>
    <dbReference type="NCBI Taxonomy" id="706552"/>
    <lineage>
        <taxon>Eukaryota</taxon>
        <taxon>Viridiplantae</taxon>
        <taxon>Chlorophyta</taxon>
        <taxon>core chlorophytes</taxon>
        <taxon>Trebouxiophyceae</taxon>
        <taxon>Trebouxiales</taxon>
        <taxon>Trebouxiaceae</taxon>
        <taxon>Symbiochloris</taxon>
    </lineage>
</organism>
<accession>A0AAW1NST0</accession>